<keyword evidence="4" id="KW-0804">Transcription</keyword>
<dbReference type="Gene3D" id="3.40.190.290">
    <property type="match status" value="1"/>
</dbReference>
<dbReference type="PROSITE" id="PS50931">
    <property type="entry name" value="HTH_LYSR"/>
    <property type="match status" value="1"/>
</dbReference>
<keyword evidence="2" id="KW-0805">Transcription regulation</keyword>
<dbReference type="PANTHER" id="PTHR30419">
    <property type="entry name" value="HTH-TYPE TRANSCRIPTIONAL REGULATOR YBHD"/>
    <property type="match status" value="1"/>
</dbReference>
<gene>
    <name evidence="6" type="ORF">UFOPK1722_00746</name>
</gene>
<dbReference type="GO" id="GO:0003677">
    <property type="term" value="F:DNA binding"/>
    <property type="evidence" value="ECO:0007669"/>
    <property type="project" value="UniProtKB-KW"/>
</dbReference>
<reference evidence="6" key="1">
    <citation type="submission" date="2020-05" db="EMBL/GenBank/DDBJ databases">
        <authorList>
            <person name="Chiriac C."/>
            <person name="Salcher M."/>
            <person name="Ghai R."/>
            <person name="Kavagutti S V."/>
        </authorList>
    </citation>
    <scope>NUCLEOTIDE SEQUENCE</scope>
</reference>
<organism evidence="6">
    <name type="scientific">freshwater metagenome</name>
    <dbReference type="NCBI Taxonomy" id="449393"/>
    <lineage>
        <taxon>unclassified sequences</taxon>
        <taxon>metagenomes</taxon>
        <taxon>ecological metagenomes</taxon>
    </lineage>
</organism>
<dbReference type="SUPFAM" id="SSF46785">
    <property type="entry name" value="Winged helix' DNA-binding domain"/>
    <property type="match status" value="1"/>
</dbReference>
<proteinExistence type="inferred from homology"/>
<dbReference type="InterPro" id="IPR036388">
    <property type="entry name" value="WH-like_DNA-bd_sf"/>
</dbReference>
<dbReference type="InterPro" id="IPR036390">
    <property type="entry name" value="WH_DNA-bd_sf"/>
</dbReference>
<dbReference type="InterPro" id="IPR005119">
    <property type="entry name" value="LysR_subst-bd"/>
</dbReference>
<evidence type="ECO:0000259" key="5">
    <source>
        <dbReference type="PROSITE" id="PS50931"/>
    </source>
</evidence>
<dbReference type="GO" id="GO:0003700">
    <property type="term" value="F:DNA-binding transcription factor activity"/>
    <property type="evidence" value="ECO:0007669"/>
    <property type="project" value="InterPro"/>
</dbReference>
<dbReference type="InterPro" id="IPR050950">
    <property type="entry name" value="HTH-type_LysR_regulators"/>
</dbReference>
<comment type="similarity">
    <text evidence="1">Belongs to the LysR transcriptional regulatory family.</text>
</comment>
<dbReference type="Gene3D" id="1.10.10.10">
    <property type="entry name" value="Winged helix-like DNA-binding domain superfamily/Winged helix DNA-binding domain"/>
    <property type="match status" value="1"/>
</dbReference>
<evidence type="ECO:0000256" key="3">
    <source>
        <dbReference type="ARBA" id="ARBA00023125"/>
    </source>
</evidence>
<dbReference type="Pfam" id="PF03466">
    <property type="entry name" value="LysR_substrate"/>
    <property type="match status" value="1"/>
</dbReference>
<evidence type="ECO:0000256" key="2">
    <source>
        <dbReference type="ARBA" id="ARBA00023015"/>
    </source>
</evidence>
<evidence type="ECO:0000256" key="1">
    <source>
        <dbReference type="ARBA" id="ARBA00009437"/>
    </source>
</evidence>
<evidence type="ECO:0000256" key="4">
    <source>
        <dbReference type="ARBA" id="ARBA00023163"/>
    </source>
</evidence>
<dbReference type="PRINTS" id="PR00039">
    <property type="entry name" value="HTHLYSR"/>
</dbReference>
<dbReference type="EMBL" id="CAEZTS010000051">
    <property type="protein sequence ID" value="CAB4577073.1"/>
    <property type="molecule type" value="Genomic_DNA"/>
</dbReference>
<accession>A0A6J6ER84</accession>
<name>A0A6J6ER84_9ZZZZ</name>
<dbReference type="InterPro" id="IPR000847">
    <property type="entry name" value="LysR_HTH_N"/>
</dbReference>
<dbReference type="AlphaFoldDB" id="A0A6J6ER84"/>
<sequence length="311" mass="33576">MDVRQLASLVAIADHGSFSAAARALYTVQSNVSAHVAKLERDLGVALIDRATGQLTEEGALVVERGRRILREMDDIAADISALDDVVSGETRIGVIGTTGRWLMPQFLTALREAHPNVRPIISEGGTSSLLPRLVSGQIDAAIVHLPVDDKELSVTTLFAEDLVLLVHSKHPWSSFRTLPIVRLGEHPLLLPPRSAALRRIINRAAEANGVTLSVQAEIDGVRLMASLAFEGFGATIVPATAIPRWLKGDFSRIEVPGLPRRVVGWVQRNRPRPGPATQVARELAQTLVTDRGARQPGVHVGADAFPLKTF</sequence>
<keyword evidence="3" id="KW-0238">DNA-binding</keyword>
<dbReference type="CDD" id="cd05466">
    <property type="entry name" value="PBP2_LTTR_substrate"/>
    <property type="match status" value="1"/>
</dbReference>
<feature type="domain" description="HTH lysR-type" evidence="5">
    <location>
        <begin position="1"/>
        <end position="56"/>
    </location>
</feature>
<dbReference type="FunFam" id="1.10.10.10:FF:000001">
    <property type="entry name" value="LysR family transcriptional regulator"/>
    <property type="match status" value="1"/>
</dbReference>
<dbReference type="Pfam" id="PF00126">
    <property type="entry name" value="HTH_1"/>
    <property type="match status" value="1"/>
</dbReference>
<evidence type="ECO:0000313" key="6">
    <source>
        <dbReference type="EMBL" id="CAB4577073.1"/>
    </source>
</evidence>
<dbReference type="SUPFAM" id="SSF53850">
    <property type="entry name" value="Periplasmic binding protein-like II"/>
    <property type="match status" value="1"/>
</dbReference>
<protein>
    <submittedName>
        <fullName evidence="6">Unannotated protein</fullName>
    </submittedName>
</protein>
<dbReference type="GO" id="GO:0005829">
    <property type="term" value="C:cytosol"/>
    <property type="evidence" value="ECO:0007669"/>
    <property type="project" value="TreeGrafter"/>
</dbReference>